<feature type="non-terminal residue" evidence="2">
    <location>
        <position position="149"/>
    </location>
</feature>
<reference evidence="2" key="1">
    <citation type="journal article" date="2019" name="Sci. Rep.">
        <title>Draft genome of Tanacetum cinerariifolium, the natural source of mosquito coil.</title>
        <authorList>
            <person name="Yamashiro T."/>
            <person name="Shiraishi A."/>
            <person name="Satake H."/>
            <person name="Nakayama K."/>
        </authorList>
    </citation>
    <scope>NUCLEOTIDE SEQUENCE</scope>
</reference>
<comment type="caution">
    <text evidence="2">The sequence shown here is derived from an EMBL/GenBank/DDBJ whole genome shotgun (WGS) entry which is preliminary data.</text>
</comment>
<feature type="region of interest" description="Disordered" evidence="1">
    <location>
        <begin position="1"/>
        <end position="21"/>
    </location>
</feature>
<name>A0A699U0Q6_TANCI</name>
<protein>
    <recommendedName>
        <fullName evidence="3">Reverse transcriptase Ty1/copia-type domain-containing protein</fullName>
    </recommendedName>
</protein>
<gene>
    <name evidence="2" type="ORF">Tci_887612</name>
</gene>
<evidence type="ECO:0000256" key="1">
    <source>
        <dbReference type="SAM" id="MobiDB-lite"/>
    </source>
</evidence>
<dbReference type="AlphaFoldDB" id="A0A699U0Q6"/>
<accession>A0A699U0Q6</accession>
<dbReference type="EMBL" id="BKCJ011287875">
    <property type="protein sequence ID" value="GFD15643.1"/>
    <property type="molecule type" value="Genomic_DNA"/>
</dbReference>
<evidence type="ECO:0008006" key="3">
    <source>
        <dbReference type="Google" id="ProtNLM"/>
    </source>
</evidence>
<proteinExistence type="predicted"/>
<feature type="non-terminal residue" evidence="2">
    <location>
        <position position="1"/>
    </location>
</feature>
<evidence type="ECO:0000313" key="2">
    <source>
        <dbReference type="EMBL" id="GFD15643.1"/>
    </source>
</evidence>
<organism evidence="2">
    <name type="scientific">Tanacetum cinerariifolium</name>
    <name type="common">Dalmatian daisy</name>
    <name type="synonym">Chrysanthemum cinerariifolium</name>
    <dbReference type="NCBI Taxonomy" id="118510"/>
    <lineage>
        <taxon>Eukaryota</taxon>
        <taxon>Viridiplantae</taxon>
        <taxon>Streptophyta</taxon>
        <taxon>Embryophyta</taxon>
        <taxon>Tracheophyta</taxon>
        <taxon>Spermatophyta</taxon>
        <taxon>Magnoliopsida</taxon>
        <taxon>eudicotyledons</taxon>
        <taxon>Gunneridae</taxon>
        <taxon>Pentapetalae</taxon>
        <taxon>asterids</taxon>
        <taxon>campanulids</taxon>
        <taxon>Asterales</taxon>
        <taxon>Asteraceae</taxon>
        <taxon>Asteroideae</taxon>
        <taxon>Anthemideae</taxon>
        <taxon>Anthemidinae</taxon>
        <taxon>Tanacetum</taxon>
    </lineage>
</organism>
<sequence length="149" mass="17273">IIQEGDMHPSLDTSLNHEEDDLEIDEPQSDIVPIRRSTRTRHAPDRMCLYIDVEEHELGDLGEPANYKAALLDPESEKWLNAINVEMQSMKDNEVWVLVELPPNGKTVGTTYYDYEIWQMDVKTAFLNGYLIEEVYMEQPEGFVNPKYP</sequence>